<dbReference type="Gene3D" id="3.40.390.10">
    <property type="entry name" value="Collagenase (Catalytic Domain)"/>
    <property type="match status" value="1"/>
</dbReference>
<evidence type="ECO:0000313" key="16">
    <source>
        <dbReference type="EMBL" id="KAK2172224.1"/>
    </source>
</evidence>
<dbReference type="AlphaFoldDB" id="A0AAD9NM48"/>
<feature type="binding site" evidence="11">
    <location>
        <position position="46"/>
    </location>
    <ligand>
        <name>Ca(2+)</name>
        <dbReference type="ChEBI" id="CHEBI:29108"/>
        <label>3</label>
    </ligand>
</feature>
<evidence type="ECO:0000256" key="11">
    <source>
        <dbReference type="PIRSR" id="PIRSR621190-2"/>
    </source>
</evidence>
<feature type="binding site" evidence="11">
    <location>
        <position position="224"/>
    </location>
    <ligand>
        <name>Ca(2+)</name>
        <dbReference type="ChEBI" id="CHEBI:29108"/>
        <label>4</label>
    </ligand>
</feature>
<dbReference type="InterPro" id="IPR033739">
    <property type="entry name" value="M10A_MMP"/>
</dbReference>
<evidence type="ECO:0000256" key="4">
    <source>
        <dbReference type="ARBA" id="ARBA00022737"/>
    </source>
</evidence>
<organism evidence="16 17">
    <name type="scientific">Ridgeia piscesae</name>
    <name type="common">Tubeworm</name>
    <dbReference type="NCBI Taxonomy" id="27915"/>
    <lineage>
        <taxon>Eukaryota</taxon>
        <taxon>Metazoa</taxon>
        <taxon>Spiralia</taxon>
        <taxon>Lophotrochozoa</taxon>
        <taxon>Annelida</taxon>
        <taxon>Polychaeta</taxon>
        <taxon>Sedentaria</taxon>
        <taxon>Canalipalpata</taxon>
        <taxon>Sabellida</taxon>
        <taxon>Siboglinidae</taxon>
        <taxon>Ridgeia</taxon>
    </lineage>
</organism>
<evidence type="ECO:0000256" key="3">
    <source>
        <dbReference type="ARBA" id="ARBA00022723"/>
    </source>
</evidence>
<dbReference type="Gene3D" id="2.110.10.10">
    <property type="entry name" value="Hemopexin-like domain"/>
    <property type="match status" value="1"/>
</dbReference>
<keyword evidence="14" id="KW-1133">Transmembrane helix</keyword>
<evidence type="ECO:0000256" key="6">
    <source>
        <dbReference type="ARBA" id="ARBA00022833"/>
    </source>
</evidence>
<keyword evidence="11" id="KW-0106">Calcium</keyword>
<feature type="repeat" description="Hemopexin" evidence="12">
    <location>
        <begin position="268"/>
        <end position="317"/>
    </location>
</feature>
<dbReference type="FunFam" id="2.110.10.10:FF:000018">
    <property type="entry name" value="Matrix metallopeptidase 25b"/>
    <property type="match status" value="1"/>
</dbReference>
<comment type="similarity">
    <text evidence="1">Belongs to the peptidase M10A family.</text>
</comment>
<dbReference type="GO" id="GO:0005615">
    <property type="term" value="C:extracellular space"/>
    <property type="evidence" value="ECO:0007669"/>
    <property type="project" value="TreeGrafter"/>
</dbReference>
<dbReference type="PIRSF" id="PIRSF001191">
    <property type="entry name" value="Peptidase_M10A_matrix"/>
    <property type="match status" value="1"/>
</dbReference>
<keyword evidence="7" id="KW-0482">Metalloprotease</keyword>
<comment type="cofactor">
    <cofactor evidence="11">
        <name>Ca(2+)</name>
        <dbReference type="ChEBI" id="CHEBI:29108"/>
    </cofactor>
    <text evidence="11">Can bind about 5 Ca(2+) ions per subunit.</text>
</comment>
<feature type="binding site" evidence="11">
    <location>
        <position position="23"/>
    </location>
    <ligand>
        <name>Ca(2+)</name>
        <dbReference type="ChEBI" id="CHEBI:29108"/>
        <label>3</label>
    </ligand>
</feature>
<evidence type="ECO:0000256" key="14">
    <source>
        <dbReference type="SAM" id="Phobius"/>
    </source>
</evidence>
<feature type="binding site" evidence="11">
    <location>
        <position position="31"/>
    </location>
    <ligand>
        <name>Zn(2+)</name>
        <dbReference type="ChEBI" id="CHEBI:29105"/>
        <label>1</label>
    </ligand>
</feature>
<keyword evidence="2" id="KW-0645">Protease</keyword>
<feature type="binding site" evidence="10">
    <location>
        <position position="71"/>
    </location>
    <ligand>
        <name>Zn(2+)</name>
        <dbReference type="ChEBI" id="CHEBI:29105"/>
        <label>2</label>
        <note>catalytic</note>
    </ligand>
</feature>
<evidence type="ECO:0000313" key="17">
    <source>
        <dbReference type="Proteomes" id="UP001209878"/>
    </source>
</evidence>
<keyword evidence="3 10" id="KW-0479">Metal-binding</keyword>
<feature type="compositionally biased region" description="Low complexity" evidence="13">
    <location>
        <begin position="177"/>
        <end position="210"/>
    </location>
</feature>
<name>A0AAD9NM48_RIDPI</name>
<gene>
    <name evidence="16" type="ORF">NP493_980g00023</name>
</gene>
<dbReference type="EMBL" id="JAODUO010000980">
    <property type="protein sequence ID" value="KAK2172224.1"/>
    <property type="molecule type" value="Genomic_DNA"/>
</dbReference>
<feature type="binding site" evidence="10">
    <location>
        <position position="77"/>
    </location>
    <ligand>
        <name>Zn(2+)</name>
        <dbReference type="ChEBI" id="CHEBI:29105"/>
        <label>2</label>
        <note>catalytic</note>
    </ligand>
</feature>
<keyword evidence="8" id="KW-0865">Zymogen</keyword>
<feature type="transmembrane region" description="Helical" evidence="14">
    <location>
        <begin position="136"/>
        <end position="163"/>
    </location>
</feature>
<accession>A0AAD9NM48</accession>
<feature type="binding site" evidence="11">
    <location>
        <position position="24"/>
    </location>
    <ligand>
        <name>Ca(2+)</name>
        <dbReference type="ChEBI" id="CHEBI:29108"/>
        <label>3</label>
    </ligand>
</feature>
<feature type="binding site" evidence="11">
    <location>
        <position position="325"/>
    </location>
    <ligand>
        <name>Ca(2+)</name>
        <dbReference type="ChEBI" id="CHEBI:29108"/>
        <label>5</label>
    </ligand>
</feature>
<keyword evidence="14" id="KW-0812">Transmembrane</keyword>
<feature type="binding site" evidence="11">
    <location>
        <position position="44"/>
    </location>
    <ligand>
        <name>Zn(2+)</name>
        <dbReference type="ChEBI" id="CHEBI:29105"/>
        <label>1</label>
    </ligand>
</feature>
<evidence type="ECO:0000256" key="13">
    <source>
        <dbReference type="SAM" id="MobiDB-lite"/>
    </source>
</evidence>
<dbReference type="InterPro" id="IPR000585">
    <property type="entry name" value="Hemopexin-like_dom"/>
</dbReference>
<feature type="binding site" evidence="10">
    <location>
        <position position="67"/>
    </location>
    <ligand>
        <name>Zn(2+)</name>
        <dbReference type="ChEBI" id="CHEBI:29105"/>
        <label>2</label>
        <note>catalytic</note>
    </ligand>
</feature>
<feature type="repeat" description="Hemopexin" evidence="12">
    <location>
        <begin position="319"/>
        <end position="366"/>
    </location>
</feature>
<dbReference type="GO" id="GO:0031012">
    <property type="term" value="C:extracellular matrix"/>
    <property type="evidence" value="ECO:0007669"/>
    <property type="project" value="InterPro"/>
</dbReference>
<keyword evidence="5" id="KW-0378">Hydrolase</keyword>
<feature type="repeat" description="Hemopexin" evidence="12">
    <location>
        <begin position="220"/>
        <end position="264"/>
    </location>
</feature>
<dbReference type="InterPro" id="IPR018487">
    <property type="entry name" value="Hemopexin-like_repeat"/>
</dbReference>
<evidence type="ECO:0000256" key="2">
    <source>
        <dbReference type="ARBA" id="ARBA00022670"/>
    </source>
</evidence>
<evidence type="ECO:0000256" key="9">
    <source>
        <dbReference type="PIRSR" id="PIRSR001191-1"/>
    </source>
</evidence>
<feature type="repeat" description="Hemopexin" evidence="12">
    <location>
        <begin position="367"/>
        <end position="414"/>
    </location>
</feature>
<dbReference type="Proteomes" id="UP001209878">
    <property type="component" value="Unassembled WGS sequence"/>
</dbReference>
<feature type="binding site" evidence="11">
    <location>
        <position position="272"/>
    </location>
    <ligand>
        <name>Ca(2+)</name>
        <dbReference type="ChEBI" id="CHEBI:29108"/>
        <label>4</label>
    </ligand>
</feature>
<feature type="binding site" evidence="11">
    <location>
        <position position="49"/>
    </location>
    <ligand>
        <name>Ca(2+)</name>
        <dbReference type="ChEBI" id="CHEBI:29108"/>
        <label>3</label>
    </ligand>
</feature>
<comment type="caution">
    <text evidence="16">The sequence shown here is derived from an EMBL/GenBank/DDBJ whole genome shotgun (WGS) entry which is preliminary data.</text>
</comment>
<dbReference type="GO" id="GO:0008270">
    <property type="term" value="F:zinc ion binding"/>
    <property type="evidence" value="ECO:0007669"/>
    <property type="project" value="InterPro"/>
</dbReference>
<keyword evidence="4" id="KW-0677">Repeat</keyword>
<evidence type="ECO:0000259" key="15">
    <source>
        <dbReference type="SMART" id="SM00235"/>
    </source>
</evidence>
<dbReference type="InterPro" id="IPR024079">
    <property type="entry name" value="MetalloPept_cat_dom_sf"/>
</dbReference>
<evidence type="ECO:0000256" key="10">
    <source>
        <dbReference type="PIRSR" id="PIRSR001191-2"/>
    </source>
</evidence>
<keyword evidence="14" id="KW-0472">Membrane</keyword>
<feature type="domain" description="Peptidase metallopeptidase" evidence="15">
    <location>
        <begin position="1"/>
        <end position="112"/>
    </location>
</feature>
<keyword evidence="17" id="KW-1185">Reference proteome</keyword>
<feature type="binding site" evidence="11">
    <location>
        <position position="6"/>
    </location>
    <ligand>
        <name>Ca(2+)</name>
        <dbReference type="ChEBI" id="CHEBI:29108"/>
        <label>2</label>
    </ligand>
</feature>
<evidence type="ECO:0000256" key="12">
    <source>
        <dbReference type="PROSITE-ProRule" id="PRU01011"/>
    </source>
</evidence>
<dbReference type="InterPro" id="IPR036375">
    <property type="entry name" value="Hemopexin-like_dom_sf"/>
</dbReference>
<keyword evidence="6 10" id="KW-0862">Zinc</keyword>
<evidence type="ECO:0000256" key="1">
    <source>
        <dbReference type="ARBA" id="ARBA00010370"/>
    </source>
</evidence>
<dbReference type="GO" id="GO:0030574">
    <property type="term" value="P:collagen catabolic process"/>
    <property type="evidence" value="ECO:0007669"/>
    <property type="project" value="TreeGrafter"/>
</dbReference>
<dbReference type="InterPro" id="IPR021190">
    <property type="entry name" value="Pept_M10A"/>
</dbReference>
<proteinExistence type="inferred from homology"/>
<dbReference type="PROSITE" id="PS51642">
    <property type="entry name" value="HEMOPEXIN_2"/>
    <property type="match status" value="4"/>
</dbReference>
<feature type="binding site" evidence="11">
    <location>
        <position position="16"/>
    </location>
    <ligand>
        <name>Zn(2+)</name>
        <dbReference type="ChEBI" id="CHEBI:29105"/>
        <label>1</label>
    </ligand>
</feature>
<feature type="binding site" evidence="11">
    <location>
        <position position="85"/>
    </location>
    <ligand>
        <name>Zn(2+)</name>
        <dbReference type="ChEBI" id="CHEBI:29105"/>
        <label>2</label>
        <note>catalytic</note>
    </ligand>
</feature>
<dbReference type="InterPro" id="IPR006026">
    <property type="entry name" value="Peptidase_Metallo"/>
</dbReference>
<reference evidence="16" key="1">
    <citation type="journal article" date="2023" name="Mol. Biol. Evol.">
        <title>Third-Generation Sequencing Reveals the Adaptive Role of the Epigenome in Three Deep-Sea Polychaetes.</title>
        <authorList>
            <person name="Perez M."/>
            <person name="Aroh O."/>
            <person name="Sun Y."/>
            <person name="Lan Y."/>
            <person name="Juniper S.K."/>
            <person name="Young C.R."/>
            <person name="Angers B."/>
            <person name="Qian P.Y."/>
        </authorList>
    </citation>
    <scope>NUCLEOTIDE SEQUENCE</scope>
    <source>
        <strain evidence="16">R07B-5</strain>
    </source>
</reference>
<dbReference type="InterPro" id="IPR001818">
    <property type="entry name" value="Pept_M10_metallopeptidase"/>
</dbReference>
<evidence type="ECO:0000256" key="7">
    <source>
        <dbReference type="ARBA" id="ARBA00023049"/>
    </source>
</evidence>
<protein>
    <recommendedName>
        <fullName evidence="15">Peptidase metallopeptidase domain-containing protein</fullName>
    </recommendedName>
</protein>
<feature type="binding site" evidence="11">
    <location>
        <position position="40"/>
    </location>
    <ligand>
        <name>Ca(2+)</name>
        <dbReference type="ChEBI" id="CHEBI:29108"/>
        <label>2</label>
    </ligand>
</feature>
<dbReference type="PANTHER" id="PTHR10201">
    <property type="entry name" value="MATRIX METALLOPROTEINASE"/>
    <property type="match status" value="1"/>
</dbReference>
<feature type="region of interest" description="Disordered" evidence="13">
    <location>
        <begin position="177"/>
        <end position="215"/>
    </location>
</feature>
<dbReference type="SUPFAM" id="SSF50923">
    <property type="entry name" value="Hemopexin-like domain"/>
    <property type="match status" value="1"/>
</dbReference>
<dbReference type="SMART" id="SM00235">
    <property type="entry name" value="ZnMc"/>
    <property type="match status" value="1"/>
</dbReference>
<dbReference type="GO" id="GO:0030198">
    <property type="term" value="P:extracellular matrix organization"/>
    <property type="evidence" value="ECO:0007669"/>
    <property type="project" value="TreeGrafter"/>
</dbReference>
<comment type="cofactor">
    <cofactor evidence="11">
        <name>Zn(2+)</name>
        <dbReference type="ChEBI" id="CHEBI:29105"/>
    </cofactor>
    <text evidence="11">Binds 2 Zn(2+) ions per subunit.</text>
</comment>
<feature type="binding site" evidence="11">
    <location>
        <position position="18"/>
    </location>
    <ligand>
        <name>Zn(2+)</name>
        <dbReference type="ChEBI" id="CHEBI:29105"/>
        <label>1</label>
    </ligand>
</feature>
<dbReference type="Pfam" id="PF00413">
    <property type="entry name" value="Peptidase_M10"/>
    <property type="match status" value="1"/>
</dbReference>
<dbReference type="GO" id="GO:0004222">
    <property type="term" value="F:metalloendopeptidase activity"/>
    <property type="evidence" value="ECO:0007669"/>
    <property type="project" value="InterPro"/>
</dbReference>
<feature type="binding site" evidence="11">
    <location>
        <position position="42"/>
    </location>
    <ligand>
        <name>Ca(2+)</name>
        <dbReference type="ChEBI" id="CHEBI:29108"/>
        <label>2</label>
    </ligand>
</feature>
<feature type="binding site" evidence="11">
    <location>
        <position position="47"/>
    </location>
    <ligand>
        <name>Ca(2+)</name>
        <dbReference type="ChEBI" id="CHEBI:29108"/>
        <label>1</label>
    </ligand>
</feature>
<dbReference type="GO" id="GO:0006508">
    <property type="term" value="P:proteolysis"/>
    <property type="evidence" value="ECO:0007669"/>
    <property type="project" value="UniProtKB-KW"/>
</dbReference>
<dbReference type="CDD" id="cd04278">
    <property type="entry name" value="ZnMc_MMP"/>
    <property type="match status" value="1"/>
</dbReference>
<dbReference type="PRINTS" id="PR00138">
    <property type="entry name" value="MATRIXIN"/>
</dbReference>
<evidence type="ECO:0000256" key="5">
    <source>
        <dbReference type="ARBA" id="ARBA00022801"/>
    </source>
</evidence>
<feature type="transmembrane region" description="Helical" evidence="14">
    <location>
        <begin position="108"/>
        <end position="130"/>
    </location>
</feature>
<dbReference type="SMART" id="SM00120">
    <property type="entry name" value="HX"/>
    <property type="match status" value="4"/>
</dbReference>
<dbReference type="CDD" id="cd00094">
    <property type="entry name" value="HX"/>
    <property type="match status" value="1"/>
</dbReference>
<feature type="active site" evidence="9">
    <location>
        <position position="68"/>
    </location>
</feature>
<feature type="binding site" evidence="11">
    <location>
        <position position="49"/>
    </location>
    <ligand>
        <name>Ca(2+)</name>
        <dbReference type="ChEBI" id="CHEBI:29108"/>
        <label>1</label>
    </ligand>
</feature>
<dbReference type="Pfam" id="PF00045">
    <property type="entry name" value="Hemopexin"/>
    <property type="match status" value="4"/>
</dbReference>
<dbReference type="SUPFAM" id="SSF55486">
    <property type="entry name" value="Metalloproteases ('zincins'), catalytic domain"/>
    <property type="match status" value="1"/>
</dbReference>
<sequence>MQGHADIMIQFARGYHGDGYPFDGRGMILAHAFFPGEERGGDVHFDDDEMWTSKSQEGVNLFGVAAHEIGHSLGLAHSSVPGSLMYPWYQGYTENFQLHSDDIAGIQYLYAATDYYSYLLLLLLLLYYYYSATLLLLYSVLCYSLLLLSLLLLLCYCAALLCYSTAAAGYRGTATRPPAVTPARRTTTTPAPTRPPTTTRTPPTTQPRRPGSTTAPDLCRTSIDAATVIRKEVFIFKGNWFWRRDETGVIPGYPVEFNRFWYGFPDTFNKVDAVYERTVDGKIVFFSGRKYWIFDGNHPTPAFARDGRPITELGIPDDVDHIDAAFVWGYNKKTYLISGDMYWRYNEDTGTVEDDYPRDMSMWSGVPVPVNAAFQYWDGMTYFFHGEQYWQFKDSRMQVRTGYPQPIGSKWLDCDAKYDVLTGTEEQKDELSAASVPRFCIAFLIASLLVHLVLR</sequence>
<dbReference type="PANTHER" id="PTHR10201:SF308">
    <property type="entry name" value="MATRIX METALLOPROTEINASE 2"/>
    <property type="match status" value="1"/>
</dbReference>
<evidence type="ECO:0000256" key="8">
    <source>
        <dbReference type="ARBA" id="ARBA00023145"/>
    </source>
</evidence>